<dbReference type="Proteomes" id="UP000476411">
    <property type="component" value="Chromosome"/>
</dbReference>
<dbReference type="Gene3D" id="3.40.50.300">
    <property type="entry name" value="P-loop containing nucleotide triphosphate hydrolases"/>
    <property type="match status" value="1"/>
</dbReference>
<dbReference type="InterPro" id="IPR011704">
    <property type="entry name" value="ATPase_dyneun-rel_AAA"/>
</dbReference>
<dbReference type="SUPFAM" id="SSF52540">
    <property type="entry name" value="P-loop containing nucleoside triphosphate hydrolases"/>
    <property type="match status" value="1"/>
</dbReference>
<dbReference type="CDD" id="cd00009">
    <property type="entry name" value="AAA"/>
    <property type="match status" value="1"/>
</dbReference>
<evidence type="ECO:0000256" key="1">
    <source>
        <dbReference type="SAM" id="MobiDB-lite"/>
    </source>
</evidence>
<evidence type="ECO:0000259" key="2">
    <source>
        <dbReference type="SMART" id="SM00382"/>
    </source>
</evidence>
<dbReference type="GO" id="GO:0005524">
    <property type="term" value="F:ATP binding"/>
    <property type="evidence" value="ECO:0007669"/>
    <property type="project" value="InterPro"/>
</dbReference>
<dbReference type="Pfam" id="PF07728">
    <property type="entry name" value="AAA_5"/>
    <property type="match status" value="1"/>
</dbReference>
<dbReference type="AlphaFoldDB" id="A0A6B9ZB25"/>
<dbReference type="Pfam" id="PF17863">
    <property type="entry name" value="AAA_lid_2"/>
    <property type="match status" value="1"/>
</dbReference>
<proteinExistence type="predicted"/>
<dbReference type="InterPro" id="IPR041628">
    <property type="entry name" value="ChlI/MoxR_AAA_lid"/>
</dbReference>
<sequence>MHLFPFTAIYAQDDFKLALTLCMIDPALGGVLALGDKGTGKTTTVRGLSHLMQRTLPDFPFVNLPIGATEDRVLGTVKLDTLINQKKIEIQQGLLASAHQGILYIDEVNLLNDYLMDILLDAAASGGYYLERDAVSHWFESKFCLVGTMNPEEGELRPQLLDRFGLSVTVHTPMDRTDRMQIVSRRLSFDTDPAAFLQEHTAAEQQLAERIAAARTQLKRVTYDDSIQTVIADTCIKHKVEGLRADILLLKAARAYAAFHHQPAVTAEDVHKVMPFVLSHRSKNYSSSQNPRQQREQQSPRDEKEGDTIRIKMN</sequence>
<protein>
    <submittedName>
        <fullName evidence="3">AAA domain-containing protein</fullName>
    </submittedName>
</protein>
<dbReference type="Gene3D" id="1.10.8.80">
    <property type="entry name" value="Magnesium chelatase subunit I, C-Terminal domain"/>
    <property type="match status" value="1"/>
</dbReference>
<dbReference type="InterPro" id="IPR003593">
    <property type="entry name" value="AAA+_ATPase"/>
</dbReference>
<dbReference type="PANTHER" id="PTHR35023">
    <property type="entry name" value="CHELATASE-RELATED"/>
    <property type="match status" value="1"/>
</dbReference>
<accession>A0A6B9ZB25</accession>
<dbReference type="SMART" id="SM00382">
    <property type="entry name" value="AAA"/>
    <property type="match status" value="1"/>
</dbReference>
<evidence type="ECO:0000313" key="4">
    <source>
        <dbReference type="Proteomes" id="UP000476411"/>
    </source>
</evidence>
<dbReference type="InterPro" id="IPR052989">
    <property type="entry name" value="Mg-chelatase_DI-like"/>
</dbReference>
<dbReference type="KEGG" id="chih:GWR21_02550"/>
<gene>
    <name evidence="3" type="ORF">GWR21_02550</name>
</gene>
<dbReference type="InterPro" id="IPR027417">
    <property type="entry name" value="P-loop_NTPase"/>
</dbReference>
<organism evidence="3 4">
    <name type="scientific">Chitinophaga agri</name>
    <dbReference type="NCBI Taxonomy" id="2703787"/>
    <lineage>
        <taxon>Bacteria</taxon>
        <taxon>Pseudomonadati</taxon>
        <taxon>Bacteroidota</taxon>
        <taxon>Chitinophagia</taxon>
        <taxon>Chitinophagales</taxon>
        <taxon>Chitinophagaceae</taxon>
        <taxon>Chitinophaga</taxon>
    </lineage>
</organism>
<dbReference type="EMBL" id="CP048113">
    <property type="protein sequence ID" value="QHS58514.1"/>
    <property type="molecule type" value="Genomic_DNA"/>
</dbReference>
<keyword evidence="4" id="KW-1185">Reference proteome</keyword>
<dbReference type="RefSeq" id="WP_162330217.1">
    <property type="nucleotide sequence ID" value="NZ_CP048113.1"/>
</dbReference>
<dbReference type="GO" id="GO:0016887">
    <property type="term" value="F:ATP hydrolysis activity"/>
    <property type="evidence" value="ECO:0007669"/>
    <property type="project" value="InterPro"/>
</dbReference>
<dbReference type="PANTHER" id="PTHR35023:SF1">
    <property type="entry name" value="MG-PROTOPORPHYRIN IX CHELATASE"/>
    <property type="match status" value="1"/>
</dbReference>
<name>A0A6B9ZB25_9BACT</name>
<feature type="region of interest" description="Disordered" evidence="1">
    <location>
        <begin position="281"/>
        <end position="314"/>
    </location>
</feature>
<reference evidence="3 4" key="1">
    <citation type="submission" date="2020-01" db="EMBL/GenBank/DDBJ databases">
        <title>Complete genome sequence of Chitinophaga sp. H33E-04 isolated from quinoa roots.</title>
        <authorList>
            <person name="Weon H.-Y."/>
            <person name="Lee S.A."/>
        </authorList>
    </citation>
    <scope>NUCLEOTIDE SEQUENCE [LARGE SCALE GENOMIC DNA]</scope>
    <source>
        <strain evidence="3 4">H33E-04</strain>
    </source>
</reference>
<feature type="domain" description="AAA+ ATPase" evidence="2">
    <location>
        <begin position="27"/>
        <end position="193"/>
    </location>
</feature>
<evidence type="ECO:0000313" key="3">
    <source>
        <dbReference type="EMBL" id="QHS58514.1"/>
    </source>
</evidence>
<feature type="compositionally biased region" description="Basic and acidic residues" evidence="1">
    <location>
        <begin position="293"/>
        <end position="314"/>
    </location>
</feature>